<dbReference type="InterPro" id="IPR038973">
    <property type="entry name" value="MutL/Mlh/Pms-like"/>
</dbReference>
<dbReference type="PANTHER" id="PTHR10073:SF47">
    <property type="entry name" value="DNA MISMATCH REPAIR PROTEIN MLH3"/>
    <property type="match status" value="1"/>
</dbReference>
<dbReference type="Pfam" id="PF08676">
    <property type="entry name" value="MutL_C"/>
    <property type="match status" value="1"/>
</dbReference>
<protein>
    <recommendedName>
        <fullName evidence="3">MutL C-terminal dimerisation domain-containing protein</fullName>
    </recommendedName>
</protein>
<dbReference type="SUPFAM" id="SSF55874">
    <property type="entry name" value="ATPase domain of HSP90 chaperone/DNA topoisomerase II/histidine kinase"/>
    <property type="match status" value="1"/>
</dbReference>
<organism evidence="4 5">
    <name type="scientific">Hypothenemus hampei</name>
    <name type="common">Coffee berry borer</name>
    <dbReference type="NCBI Taxonomy" id="57062"/>
    <lineage>
        <taxon>Eukaryota</taxon>
        <taxon>Metazoa</taxon>
        <taxon>Ecdysozoa</taxon>
        <taxon>Arthropoda</taxon>
        <taxon>Hexapoda</taxon>
        <taxon>Insecta</taxon>
        <taxon>Pterygota</taxon>
        <taxon>Neoptera</taxon>
        <taxon>Endopterygota</taxon>
        <taxon>Coleoptera</taxon>
        <taxon>Polyphaga</taxon>
        <taxon>Cucujiformia</taxon>
        <taxon>Curculionidae</taxon>
        <taxon>Scolytinae</taxon>
        <taxon>Hypothenemus</taxon>
    </lineage>
</organism>
<dbReference type="GO" id="GO:0006974">
    <property type="term" value="P:DNA damage response"/>
    <property type="evidence" value="ECO:0007669"/>
    <property type="project" value="UniProtKB-KW"/>
</dbReference>
<feature type="domain" description="MutL C-terminal dimerisation" evidence="3">
    <location>
        <begin position="859"/>
        <end position="1015"/>
    </location>
</feature>
<dbReference type="InterPro" id="IPR042121">
    <property type="entry name" value="MutL_C_regsub"/>
</dbReference>
<dbReference type="InterPro" id="IPR014790">
    <property type="entry name" value="MutL_C"/>
</dbReference>
<dbReference type="Gene3D" id="3.30.230.10">
    <property type="match status" value="1"/>
</dbReference>
<dbReference type="Gene3D" id="3.30.1370.100">
    <property type="entry name" value="MutL, C-terminal domain, regulatory subdomain"/>
    <property type="match status" value="1"/>
</dbReference>
<dbReference type="SUPFAM" id="SSF118116">
    <property type="entry name" value="DNA mismatch repair protein MutL"/>
    <property type="match status" value="1"/>
</dbReference>
<gene>
    <name evidence="4" type="ORF">ABEB36_007109</name>
</gene>
<evidence type="ECO:0000259" key="3">
    <source>
        <dbReference type="SMART" id="SM00853"/>
    </source>
</evidence>
<accession>A0ABD1ESY3</accession>
<sequence>MEIKPLETEVSSKLRSSSLINNVAQCVYELVCNSLDAKSTSIAVRINLLTFKIQVADNGEGITKENMELIGPRYSTNKCHTLSDLKHLKTYGFKGEALASISEFSASVSIQSRTKYSNETYSKVLAKGKTNEVTLVKTRPSVGTTVTVTGWLNNIPVRQRRLIPQVELEEVKKTLESLLLVNLKTSFTLRNDITGLLIVNSPKHDNVLSAFRHLHSEINDSFSLFKVTKGTVSIELFINKDICLSRQLHYIYVNKRPVKSGRIEKIIERLSNKWGIKKYPVYIIRLKCPEIYVCTFQNEVDFTCWNLIETCLNKLEIGNDIFKEPVEAQEGKDFESKPLKWNRTVQGQAFKRKFHDVVDNFESRHLQTQTASANYAIEHSEIDIKSPLRAKFEVSKKINELPINIESAHISDLKADESYGKNLIMNIFLMSIQVFQHNREPKESSDKSLSPKTVKESNFSFETVPNIINGIDASMPVNVNIKEKVTKEKENIFQTNHKELEKQKIFQTELSSMLDDVIISKELPLTKECNQREDYIRPMEILQKPIDQENNNNVFSHKKRKLIGVPQETDNTEPKLFFRGIKKTLDSSASICFVDAQSLENKHEPIEFALKPTKVEKSQVPVNAKAQCSYLGDLDNKTDLILVKRNSRLSSSKTDCRHFIYNFSANSPLIDDRKKNISNIFENEAQCDFDFVEKNQKEYQVRKSDLNRIVIDSQNEWHRCFNENNKKFFFNPRTGMVNINTPTLPLDYFGFEERLDFIPKGLSPVLKGHEEVDRVLSQNARGKLQNLILEGYDDDAMLKWRNCFSKDRDVTLSELKLFFEEVYRNKTKMFDSNIPKIQSNVLFSNSITFSAKSFENIRVIGQVDKKFIAALDKSINLLLLFDQHAVHERILVEKLSKALRGVKTVYEPNLTIFMPHNDLSLLQIHSTYLETVGLNMKYFTDGLHVTHIPLCLKEKCISENSQSQLNGLIGDLIREVLDFLKATSGSTAEAVLPNIIRTIINSKACRGAVKFGEDLSIEQCQNLLFEVSKCQLPFQCAHGRRTLTPVVSLDEIKFLECTLEKRKPNFQKLLPKNY</sequence>
<evidence type="ECO:0000313" key="4">
    <source>
        <dbReference type="EMBL" id="KAL1501864.1"/>
    </source>
</evidence>
<evidence type="ECO:0000256" key="1">
    <source>
        <dbReference type="ARBA" id="ARBA00006082"/>
    </source>
</evidence>
<dbReference type="EMBL" id="JBDJPC010000005">
    <property type="protein sequence ID" value="KAL1501864.1"/>
    <property type="molecule type" value="Genomic_DNA"/>
</dbReference>
<proteinExistence type="inferred from homology"/>
<dbReference type="Gene3D" id="3.30.1540.20">
    <property type="entry name" value="MutL, C-terminal domain, dimerisation subdomain"/>
    <property type="match status" value="1"/>
</dbReference>
<evidence type="ECO:0000313" key="5">
    <source>
        <dbReference type="Proteomes" id="UP001566132"/>
    </source>
</evidence>
<reference evidence="4 5" key="1">
    <citation type="submission" date="2024-05" db="EMBL/GenBank/DDBJ databases">
        <title>Genetic variation in Jamaican populations of the coffee berry borer (Hypothenemus hampei).</title>
        <authorList>
            <person name="Errbii M."/>
            <person name="Myrie A."/>
        </authorList>
    </citation>
    <scope>NUCLEOTIDE SEQUENCE [LARGE SCALE GENOMIC DNA]</scope>
    <source>
        <strain evidence="4">JA-Hopewell-2020-01-JO</strain>
        <tissue evidence="4">Whole body</tissue>
    </source>
</reference>
<dbReference type="AlphaFoldDB" id="A0ABD1ESY3"/>
<dbReference type="InterPro" id="IPR037198">
    <property type="entry name" value="MutL_C_sf"/>
</dbReference>
<keyword evidence="2" id="KW-0227">DNA damage</keyword>
<dbReference type="InterPro" id="IPR036890">
    <property type="entry name" value="HATPase_C_sf"/>
</dbReference>
<dbReference type="PANTHER" id="PTHR10073">
    <property type="entry name" value="DNA MISMATCH REPAIR PROTEIN MLH, PMS, MUTL"/>
    <property type="match status" value="1"/>
</dbReference>
<keyword evidence="5" id="KW-1185">Reference proteome</keyword>
<dbReference type="InterPro" id="IPR014721">
    <property type="entry name" value="Ribsml_uS5_D2-typ_fold_subgr"/>
</dbReference>
<comment type="similarity">
    <text evidence="1">Belongs to the DNA mismatch repair MutL/HexB family.</text>
</comment>
<dbReference type="SMART" id="SM00853">
    <property type="entry name" value="MutL_C"/>
    <property type="match status" value="1"/>
</dbReference>
<dbReference type="Proteomes" id="UP001566132">
    <property type="component" value="Unassembled WGS sequence"/>
</dbReference>
<name>A0ABD1ESY3_HYPHA</name>
<dbReference type="Gene3D" id="3.30.565.10">
    <property type="entry name" value="Histidine kinase-like ATPase, C-terminal domain"/>
    <property type="match status" value="1"/>
</dbReference>
<evidence type="ECO:0000256" key="2">
    <source>
        <dbReference type="ARBA" id="ARBA00022763"/>
    </source>
</evidence>
<dbReference type="InterPro" id="IPR042120">
    <property type="entry name" value="MutL_C_dimsub"/>
</dbReference>
<comment type="caution">
    <text evidence="4">The sequence shown here is derived from an EMBL/GenBank/DDBJ whole genome shotgun (WGS) entry which is preliminary data.</text>
</comment>
<dbReference type="Pfam" id="PF13589">
    <property type="entry name" value="HATPase_c_3"/>
    <property type="match status" value="1"/>
</dbReference>